<feature type="non-terminal residue" evidence="12">
    <location>
        <position position="307"/>
    </location>
</feature>
<evidence type="ECO:0000256" key="6">
    <source>
        <dbReference type="ARBA" id="ARBA00023239"/>
    </source>
</evidence>
<dbReference type="CDD" id="cd00614">
    <property type="entry name" value="CGS_like"/>
    <property type="match status" value="1"/>
</dbReference>
<dbReference type="InterPro" id="IPR015421">
    <property type="entry name" value="PyrdxlP-dep_Trfase_major"/>
</dbReference>
<dbReference type="PANTHER" id="PTHR11808:SF80">
    <property type="entry name" value="CYSTATHIONINE GAMMA-LYASE"/>
    <property type="match status" value="1"/>
</dbReference>
<organism evidence="12 13">
    <name type="scientific">Symbiobacterium thermophilum</name>
    <dbReference type="NCBI Taxonomy" id="2734"/>
    <lineage>
        <taxon>Bacteria</taxon>
        <taxon>Bacillati</taxon>
        <taxon>Bacillota</taxon>
        <taxon>Clostridia</taxon>
        <taxon>Eubacteriales</taxon>
        <taxon>Symbiobacteriaceae</taxon>
        <taxon>Symbiobacterium</taxon>
    </lineage>
</organism>
<name>A0A1Y2T2Q5_SYMTR</name>
<dbReference type="AlphaFoldDB" id="A0A1Y2T2Q5"/>
<dbReference type="InterPro" id="IPR015424">
    <property type="entry name" value="PyrdxlP-dep_Trfase"/>
</dbReference>
<dbReference type="InterPro" id="IPR000277">
    <property type="entry name" value="Cys/Met-Metab_PyrdxlP-dep_enz"/>
</dbReference>
<dbReference type="FunFam" id="3.90.1150.10:FF:000008">
    <property type="entry name" value="Cystathionine gamma-synthase"/>
    <property type="match status" value="1"/>
</dbReference>
<dbReference type="GO" id="GO:0005737">
    <property type="term" value="C:cytoplasm"/>
    <property type="evidence" value="ECO:0007669"/>
    <property type="project" value="TreeGrafter"/>
</dbReference>
<dbReference type="Gene3D" id="3.90.1150.10">
    <property type="entry name" value="Aspartate Aminotransferase, domain 1"/>
    <property type="match status" value="1"/>
</dbReference>
<dbReference type="SUPFAM" id="SSF53383">
    <property type="entry name" value="PLP-dependent transferases"/>
    <property type="match status" value="1"/>
</dbReference>
<proteinExistence type="inferred from homology"/>
<evidence type="ECO:0000256" key="9">
    <source>
        <dbReference type="ARBA" id="ARBA00048780"/>
    </source>
</evidence>
<dbReference type="Proteomes" id="UP000194267">
    <property type="component" value="Unassembled WGS sequence"/>
</dbReference>
<dbReference type="EC" id="4.4.1.2" evidence="7"/>
<evidence type="ECO:0000256" key="11">
    <source>
        <dbReference type="RuleBase" id="RU362118"/>
    </source>
</evidence>
<evidence type="ECO:0000256" key="2">
    <source>
        <dbReference type="ARBA" id="ARBA00008667"/>
    </source>
</evidence>
<feature type="non-terminal residue" evidence="12">
    <location>
        <position position="1"/>
    </location>
</feature>
<protein>
    <recommendedName>
        <fullName evidence="4">L-methionine gamma-lyase</fullName>
        <ecNumber evidence="3">4.4.1.11</ecNumber>
        <ecNumber evidence="7">4.4.1.2</ecNumber>
    </recommendedName>
    <alternativeName>
        <fullName evidence="8">Homocysteine desulfhydrase</fullName>
    </alternativeName>
</protein>
<sequence>IYGCTYDFLMDVMSRFGVEATPVDVSRPELVERAIRPNPRLLLFETPANPTLRLADIRALSDLAHRHQITVVVDNTFMSPYLQRPLEHGADIVVHSATKFIGGHGDVVAGLAVGPAEIMERIRSTTLKNFGGILSPFDAWLLLRGLKTLALRMERHSDSALRVARFLEQHPLVMRVYYPGLESSPQYELARRQMDGFGGLLSFELIGGMEAGRTLLNAVRLCTVAVSLGDTDPLIQHPASMTHCVVPPEVRAAAGITDGLIRLSVGLEDPEDIIADLEQALAAWAAHRGADPPDDCAFRGSDRASEE</sequence>
<comment type="catalytic activity">
    <reaction evidence="10">
        <text>L-methionine + H2O = methanethiol + 2-oxobutanoate + NH4(+)</text>
        <dbReference type="Rhea" id="RHEA:23800"/>
        <dbReference type="ChEBI" id="CHEBI:15377"/>
        <dbReference type="ChEBI" id="CHEBI:16007"/>
        <dbReference type="ChEBI" id="CHEBI:16763"/>
        <dbReference type="ChEBI" id="CHEBI:28938"/>
        <dbReference type="ChEBI" id="CHEBI:57844"/>
        <dbReference type="EC" id="4.4.1.11"/>
    </reaction>
    <physiologicalReaction direction="left-to-right" evidence="10">
        <dbReference type="Rhea" id="RHEA:23801"/>
    </physiologicalReaction>
</comment>
<dbReference type="GO" id="GO:0019346">
    <property type="term" value="P:transsulfuration"/>
    <property type="evidence" value="ECO:0007669"/>
    <property type="project" value="InterPro"/>
</dbReference>
<dbReference type="GO" id="GO:0018826">
    <property type="term" value="F:methionine gamma-lyase activity"/>
    <property type="evidence" value="ECO:0007669"/>
    <property type="project" value="UniProtKB-EC"/>
</dbReference>
<dbReference type="InterPro" id="IPR054542">
    <property type="entry name" value="Cys_met_metab_PP"/>
</dbReference>
<comment type="catalytic activity">
    <reaction evidence="9">
        <text>L-homocysteine + H2O = 2-oxobutanoate + hydrogen sulfide + NH4(+) + H(+)</text>
        <dbReference type="Rhea" id="RHEA:14501"/>
        <dbReference type="ChEBI" id="CHEBI:15377"/>
        <dbReference type="ChEBI" id="CHEBI:15378"/>
        <dbReference type="ChEBI" id="CHEBI:16763"/>
        <dbReference type="ChEBI" id="CHEBI:28938"/>
        <dbReference type="ChEBI" id="CHEBI:29919"/>
        <dbReference type="ChEBI" id="CHEBI:58199"/>
        <dbReference type="EC" id="4.4.1.2"/>
    </reaction>
    <physiologicalReaction direction="left-to-right" evidence="9">
        <dbReference type="Rhea" id="RHEA:14502"/>
    </physiologicalReaction>
</comment>
<dbReference type="FunFam" id="3.40.640.10:FF:000046">
    <property type="entry name" value="Cystathionine gamma-lyase"/>
    <property type="match status" value="1"/>
</dbReference>
<dbReference type="InterPro" id="IPR015422">
    <property type="entry name" value="PyrdxlP-dep_Trfase_small"/>
</dbReference>
<evidence type="ECO:0000256" key="5">
    <source>
        <dbReference type="ARBA" id="ARBA00022898"/>
    </source>
</evidence>
<reference evidence="13" key="1">
    <citation type="submission" date="2016-04" db="EMBL/GenBank/DDBJ databases">
        <authorList>
            <person name="Antunes L.P."/>
            <person name="Martins L.F."/>
            <person name="Pereira R.V."/>
            <person name="Thomas A.M."/>
            <person name="Barbosa D."/>
            <person name="Nascimento L."/>
            <person name="Silva G.M."/>
            <person name="Condomitti G.W."/>
            <person name="Digiampietri L.A."/>
            <person name="Lombardi K.C."/>
            <person name="Ramos P.L."/>
            <person name="Quaggio R.B."/>
            <person name="Oliveira J.C."/>
            <person name="Pascon R.C."/>
            <person name="Cruz J.B."/>
            <person name="Silva A.M."/>
            <person name="Setubal J.C."/>
        </authorList>
    </citation>
    <scope>NUCLEOTIDE SEQUENCE [LARGE SCALE GENOMIC DNA]</scope>
</reference>
<evidence type="ECO:0000256" key="3">
    <source>
        <dbReference type="ARBA" id="ARBA00012222"/>
    </source>
</evidence>
<dbReference type="Gene3D" id="3.40.640.10">
    <property type="entry name" value="Type I PLP-dependent aspartate aminotransferase-like (Major domain)"/>
    <property type="match status" value="1"/>
</dbReference>
<comment type="similarity">
    <text evidence="2">Belongs to the trans-sulfuration enzymes family. L-methionine gamma-lyase subfamily.</text>
</comment>
<dbReference type="EC" id="4.4.1.11" evidence="3"/>
<comment type="cofactor">
    <cofactor evidence="1 11">
        <name>pyridoxal 5'-phosphate</name>
        <dbReference type="ChEBI" id="CHEBI:597326"/>
    </cofactor>
</comment>
<keyword evidence="5 11" id="KW-0663">Pyridoxal phosphate</keyword>
<evidence type="ECO:0000256" key="8">
    <source>
        <dbReference type="ARBA" id="ARBA00047199"/>
    </source>
</evidence>
<evidence type="ECO:0000313" key="13">
    <source>
        <dbReference type="Proteomes" id="UP000194267"/>
    </source>
</evidence>
<dbReference type="PROSITE" id="PS00868">
    <property type="entry name" value="CYS_MET_METAB_PP"/>
    <property type="match status" value="1"/>
</dbReference>
<evidence type="ECO:0000256" key="7">
    <source>
        <dbReference type="ARBA" id="ARBA00047175"/>
    </source>
</evidence>
<evidence type="ECO:0000256" key="4">
    <source>
        <dbReference type="ARBA" id="ARBA00019040"/>
    </source>
</evidence>
<evidence type="ECO:0000256" key="10">
    <source>
        <dbReference type="ARBA" id="ARBA00052699"/>
    </source>
</evidence>
<dbReference type="GO" id="GO:0047982">
    <property type="term" value="F:homocysteine desulfhydrase activity"/>
    <property type="evidence" value="ECO:0007669"/>
    <property type="project" value="UniProtKB-EC"/>
</dbReference>
<dbReference type="Pfam" id="PF01053">
    <property type="entry name" value="Cys_Met_Meta_PP"/>
    <property type="match status" value="1"/>
</dbReference>
<accession>A0A1Y2T2Q5</accession>
<evidence type="ECO:0000256" key="1">
    <source>
        <dbReference type="ARBA" id="ARBA00001933"/>
    </source>
</evidence>
<comment type="caution">
    <text evidence="12">The sequence shown here is derived from an EMBL/GenBank/DDBJ whole genome shotgun (WGS) entry which is preliminary data.</text>
</comment>
<dbReference type="EMBL" id="LWLV01001435">
    <property type="protein sequence ID" value="OTA40619.1"/>
    <property type="molecule type" value="Genomic_DNA"/>
</dbReference>
<keyword evidence="6 12" id="KW-0456">Lyase</keyword>
<dbReference type="PANTHER" id="PTHR11808">
    <property type="entry name" value="TRANS-SULFURATION ENZYME FAMILY MEMBER"/>
    <property type="match status" value="1"/>
</dbReference>
<dbReference type="GO" id="GO:0030170">
    <property type="term" value="F:pyridoxal phosphate binding"/>
    <property type="evidence" value="ECO:0007669"/>
    <property type="project" value="InterPro"/>
</dbReference>
<evidence type="ECO:0000313" key="12">
    <source>
        <dbReference type="EMBL" id="OTA40619.1"/>
    </source>
</evidence>
<gene>
    <name evidence="12" type="ORF">A6D92_15145</name>
</gene>